<dbReference type="Gene3D" id="4.10.240.10">
    <property type="entry name" value="Zn(2)-C6 fungal-type DNA-binding domain"/>
    <property type="match status" value="1"/>
</dbReference>
<dbReference type="PANTHER" id="PTHR47784">
    <property type="entry name" value="STEROL UPTAKE CONTROL PROTEIN 2"/>
    <property type="match status" value="1"/>
</dbReference>
<feature type="region of interest" description="Disordered" evidence="2">
    <location>
        <begin position="1"/>
        <end position="47"/>
    </location>
</feature>
<dbReference type="PROSITE" id="PS50048">
    <property type="entry name" value="ZN2_CY6_FUNGAL_2"/>
    <property type="match status" value="1"/>
</dbReference>
<sequence length="407" mass="45881">MEDSSTALQIHDGETEDGEKSTENGGGAGQIRSIHKLTRRGHTKSRRGCLPCKRRRVKCPEDQPECSSCVRLGLICEYPLKNSPSAPLQSTGGQFNLKDLRLFHHFVLHAYPPLPLQGKPVWDDITSYSHNYEFLVHSMLGLAASHLCLSGRGDHEAEALEHRVKSIKLLNQALCKPPTSKTESDARFSTLMVLTFQSSYMPDGMLEIFHMIRGCMILTRSTLPKYAMSLFTKFASGGGHKKVHEVTENSPQPASLFLTNASTSLELLRDLCRTKFEKQYLGILENLVNMASVSNMDTLLAISSSYNVFGEPDQVDFNHFMDSQNDVAQLLVAHFFIIEYVIGRKVLAPFMSAFSFREIMLRTWIKRLATKLAPEHVSYLNWPLRMLDVMELAYLDLPDIPNLRISD</sequence>
<dbReference type="Pfam" id="PF00172">
    <property type="entry name" value="Zn_clus"/>
    <property type="match status" value="1"/>
</dbReference>
<reference evidence="4" key="1">
    <citation type="submission" date="2023-01" db="EMBL/GenBank/DDBJ databases">
        <authorList>
            <person name="Piombo E."/>
        </authorList>
    </citation>
    <scope>NUCLEOTIDE SEQUENCE</scope>
</reference>
<dbReference type="AlphaFoldDB" id="A0AA35M331"/>
<dbReference type="PROSITE" id="PS00463">
    <property type="entry name" value="ZN2_CY6_FUNGAL_1"/>
    <property type="match status" value="1"/>
</dbReference>
<dbReference type="PANTHER" id="PTHR47784:SF7">
    <property type="entry name" value="ZN(II)2CYS6 TRANSCRIPTION FACTOR (EUROFUNG)"/>
    <property type="match status" value="1"/>
</dbReference>
<dbReference type="GO" id="GO:0008270">
    <property type="term" value="F:zinc ion binding"/>
    <property type="evidence" value="ECO:0007669"/>
    <property type="project" value="InterPro"/>
</dbReference>
<keyword evidence="1" id="KW-0539">Nucleus</keyword>
<accession>A0AA35M331</accession>
<dbReference type="PRINTS" id="PR00755">
    <property type="entry name" value="AFLATOXINBRP"/>
</dbReference>
<dbReference type="InterPro" id="IPR053157">
    <property type="entry name" value="Sterol_Uptake_Regulator"/>
</dbReference>
<proteinExistence type="predicted"/>
<dbReference type="InterPro" id="IPR036864">
    <property type="entry name" value="Zn2-C6_fun-type_DNA-bd_sf"/>
</dbReference>
<dbReference type="SUPFAM" id="SSF57701">
    <property type="entry name" value="Zn2/Cys6 DNA-binding domain"/>
    <property type="match status" value="1"/>
</dbReference>
<evidence type="ECO:0000256" key="1">
    <source>
        <dbReference type="ARBA" id="ARBA00023242"/>
    </source>
</evidence>
<dbReference type="InterPro" id="IPR001138">
    <property type="entry name" value="Zn2Cys6_DnaBD"/>
</dbReference>
<evidence type="ECO:0000259" key="3">
    <source>
        <dbReference type="PROSITE" id="PS50048"/>
    </source>
</evidence>
<dbReference type="GO" id="GO:0001228">
    <property type="term" value="F:DNA-binding transcription activator activity, RNA polymerase II-specific"/>
    <property type="evidence" value="ECO:0007669"/>
    <property type="project" value="TreeGrafter"/>
</dbReference>
<evidence type="ECO:0000256" key="2">
    <source>
        <dbReference type="SAM" id="MobiDB-lite"/>
    </source>
</evidence>
<dbReference type="EMBL" id="CABFNP030001008">
    <property type="protein sequence ID" value="CAI6089472.1"/>
    <property type="molecule type" value="Genomic_DNA"/>
</dbReference>
<protein>
    <recommendedName>
        <fullName evidence="3">Zn(2)-C6 fungal-type domain-containing protein</fullName>
    </recommendedName>
</protein>
<evidence type="ECO:0000313" key="4">
    <source>
        <dbReference type="EMBL" id="CAI6089472.1"/>
    </source>
</evidence>
<dbReference type="Proteomes" id="UP001160390">
    <property type="component" value="Unassembled WGS sequence"/>
</dbReference>
<dbReference type="SMART" id="SM00066">
    <property type="entry name" value="GAL4"/>
    <property type="match status" value="1"/>
</dbReference>
<dbReference type="InterPro" id="IPR021858">
    <property type="entry name" value="Fun_TF"/>
</dbReference>
<gene>
    <name evidence="4" type="ORF">CCHLO57077_00011932</name>
</gene>
<feature type="compositionally biased region" description="Basic residues" evidence="2">
    <location>
        <begin position="33"/>
        <end position="47"/>
    </location>
</feature>
<keyword evidence="5" id="KW-1185">Reference proteome</keyword>
<comment type="caution">
    <text evidence="4">The sequence shown here is derived from an EMBL/GenBank/DDBJ whole genome shotgun (WGS) entry which is preliminary data.</text>
</comment>
<dbReference type="Pfam" id="PF11951">
    <property type="entry name" value="Fungal_trans_2"/>
    <property type="match status" value="1"/>
</dbReference>
<evidence type="ECO:0000313" key="5">
    <source>
        <dbReference type="Proteomes" id="UP001160390"/>
    </source>
</evidence>
<dbReference type="CDD" id="cd00067">
    <property type="entry name" value="GAL4"/>
    <property type="match status" value="1"/>
</dbReference>
<feature type="domain" description="Zn(2)-C6 fungal-type" evidence="3">
    <location>
        <begin position="48"/>
        <end position="78"/>
    </location>
</feature>
<organism evidence="4 5">
    <name type="scientific">Clonostachys chloroleuca</name>
    <dbReference type="NCBI Taxonomy" id="1926264"/>
    <lineage>
        <taxon>Eukaryota</taxon>
        <taxon>Fungi</taxon>
        <taxon>Dikarya</taxon>
        <taxon>Ascomycota</taxon>
        <taxon>Pezizomycotina</taxon>
        <taxon>Sordariomycetes</taxon>
        <taxon>Hypocreomycetidae</taxon>
        <taxon>Hypocreales</taxon>
        <taxon>Bionectriaceae</taxon>
        <taxon>Clonostachys</taxon>
    </lineage>
</organism>
<name>A0AA35M331_9HYPO</name>